<dbReference type="EMBL" id="CAJVPV010002564">
    <property type="protein sequence ID" value="CAG8529874.1"/>
    <property type="molecule type" value="Genomic_DNA"/>
</dbReference>
<name>A0A9N9FFF3_9GLOM</name>
<feature type="non-terminal residue" evidence="2">
    <location>
        <position position="2015"/>
    </location>
</feature>
<dbReference type="CDD" id="cd00198">
    <property type="entry name" value="vWFA"/>
    <property type="match status" value="1"/>
</dbReference>
<comment type="caution">
    <text evidence="2">The sequence shown here is derived from an EMBL/GenBank/DDBJ whole genome shotgun (WGS) entry which is preliminary data.</text>
</comment>
<dbReference type="InterPro" id="IPR036465">
    <property type="entry name" value="vWFA_dom_sf"/>
</dbReference>
<dbReference type="SUPFAM" id="SSF53300">
    <property type="entry name" value="vWA-like"/>
    <property type="match status" value="1"/>
</dbReference>
<dbReference type="PROSITE" id="PS50234">
    <property type="entry name" value="VWFA"/>
    <property type="match status" value="1"/>
</dbReference>
<feature type="domain" description="VWFA" evidence="1">
    <location>
        <begin position="1790"/>
        <end position="2003"/>
    </location>
</feature>
<evidence type="ECO:0000259" key="1">
    <source>
        <dbReference type="PROSITE" id="PS50234"/>
    </source>
</evidence>
<evidence type="ECO:0000313" key="2">
    <source>
        <dbReference type="EMBL" id="CAG8529874.1"/>
    </source>
</evidence>
<protein>
    <submittedName>
        <fullName evidence="2">17251_t:CDS:1</fullName>
    </submittedName>
</protein>
<dbReference type="Gene3D" id="3.40.50.410">
    <property type="entry name" value="von Willebrand factor, type A domain"/>
    <property type="match status" value="1"/>
</dbReference>
<dbReference type="InterPro" id="IPR002035">
    <property type="entry name" value="VWF_A"/>
</dbReference>
<sequence>HFLWLSTIDSKSEYYLAPVYMNFGVHDEHLQKLFNGLQENTQEIVNLENSEYSTKGTANTSEQVLEISEQSTSSQVFYGSSPLDSDDTLANSKEPNISEFRFQESPETNISLETGITESSYNLNERSQDGHFNLSTPIESDLYHRIPNLYRLLDLSNDEGSNGLVDKIIISKESLKEFCNKMVPSSFKSISDINYSALDSVPVNLVGCYGNHVLIAKLLYKEHIIDEKIYNLLVNSHYLESPTKNENRPSLSPGIYLLMMPSSNLGLVIHWHESGCYEENISFQKKRSMINLHRYLTKLTDHQLCLMSESDLECFIWNSENEEVSSYEDLHHCEYEVKMSQDEKEDFEILPGFMIHLPQQIISEIQDGYPLQEFVVIESVTGQALVTQKKITAVSKMIPRTHFIKSKEEFKNMLNGNALRIEKNMGIENLKILINNGLAEIKEELLGPYLSALKDAELLFNKKKTQVKSSITEDAKIFTNHAWIKLKQEYKDFELLINQESTENLTPQQVSQSDLERIKSKYPDKFAQIENALKINTKKWIILRKRYVLLNCAIQDADQGEDTQLSSQDIKQSMGLKMVEILMDEEQDEDKFVRKHFGDSDQEKTEGNKVYYMPISFVWTKLKDWIRLLQPEASYEGKSDRDFIQEILSIDENIYREKKKIIDIFLQEYIIWKTEAFKKTISKFAPKYSADRGAISKKLEAEYSSTKNKIEQEEFNRICNEIESKFSEGPILKINRLSLQHELWISYEKQTKQPDQLKITIYQTLIDEEDNFLLSEKEFHVPTPKFNNKNVNSFQINPQIHEIRNLSQFQNKIFLALWNNEQNRLEIYFDFAPRLSLAVQSNPPKIFKILHPDKNTLVSVNEHKGLIGFYNVDSVVLNVYIFDEKFSTLYPHATNIQLVQWYNNMVPEIQQFFFIKDTEDICFIEKNGRSRIYMIVSSQFRSSSLQLPPNFSKVLSTPDGTCIVAFTKDTVSEQKEEINDADEVNNCIEETDSSNGSLDQNNCVPEKQVEMIRAHVFFCSSFGNSSSKIINMPSNMKSIEHFQFSFIKRRQIHLIALDVTNRLFCSRIIRITLEKTQYKFQPKFNRESVERVKILAPSDQIDDYSFLEGKDTQFNKDTSVGENIVILGEKRRILEIQSNTRLKIAGKFSNVLDHNCWMGFHIEPKTRLNNFLNVYQYTFKKYPIDNCIDPEQNRSLNLNIVLDLSSREVEGYEEKFRDYVDNMFEELKRSTKKPAKSLKKFKIDVMSFSELDVNDPDFKENKSSKFNLGEWMIQLSCLIPIQIAVARNNVFQPLQDGLTSNESSLYDIDDHGFHLNHTIVRESFYRTRKRLWQKSGQACDWGPLDDNLIQIRVYTLKRLLQTAISIGVEENNSTIVKLMNHDTGTTIEDPVVTMPEIFEDFDNSKELFSDENTLLFEENADFVCLSADLRMYFEENIQQRKDCSDDNKCLSNKRNCQKVCAKEIDHEDGNHMCQSKRHYCGEPCSLSTYTKKGNYQCPNKCIVVCEEEHDRHRCENETCPIQCPIPKCQRRCQSNDHFHANLKTHDTINHFCGEEHQCQEYCEEPGVCRVLTEPQRREETYQGKLRETIITFTKHIQISERLMCCKRIPPNKFKHEGTHSHSQDNNSFHFCDTKCQFCEYYCTLPYRHPQPLHETKHGNMIQTEFTSEVDEFVYAGHKLQIGDCGTFVLCSLYCKDKEMRRHRHIDYCKDEETCKLNANHPDILHINAPVNPNPDRAKDYISHRLFWKRTGFKGYCNDQLQSLPNDIGYISSDGHHFHCENPSKREAAFHIILTLDRSASMSENDMQPLTGTPCYKELKKNHNNRIGAVYSAARIGNQSGQLKRKITNKDTISLVLFDDEVIVPFENKILVDADDLLNEMIKHKARGGTDFNLAIQKSGFLIDQYYDTDKVNIIIFLSDGEDCVPRYQLRQICEQNKKKGNPLFLYTVLFANHTDSSSLKEMAEIAQKHHPQNTSASSLRCQYYKVMNEVNLVTTFIGVSESIRNHQPSLVKKNN</sequence>
<accession>A0A9N9FFF3</accession>
<dbReference type="Proteomes" id="UP000789342">
    <property type="component" value="Unassembled WGS sequence"/>
</dbReference>
<evidence type="ECO:0000313" key="3">
    <source>
        <dbReference type="Proteomes" id="UP000789342"/>
    </source>
</evidence>
<proteinExistence type="predicted"/>
<gene>
    <name evidence="2" type="ORF">AMORRO_LOCUS4619</name>
</gene>
<keyword evidence="3" id="KW-1185">Reference proteome</keyword>
<reference evidence="2" key="1">
    <citation type="submission" date="2021-06" db="EMBL/GenBank/DDBJ databases">
        <authorList>
            <person name="Kallberg Y."/>
            <person name="Tangrot J."/>
            <person name="Rosling A."/>
        </authorList>
    </citation>
    <scope>NUCLEOTIDE SEQUENCE</scope>
    <source>
        <strain evidence="2">CL551</strain>
    </source>
</reference>
<organism evidence="2 3">
    <name type="scientific">Acaulospora morrowiae</name>
    <dbReference type="NCBI Taxonomy" id="94023"/>
    <lineage>
        <taxon>Eukaryota</taxon>
        <taxon>Fungi</taxon>
        <taxon>Fungi incertae sedis</taxon>
        <taxon>Mucoromycota</taxon>
        <taxon>Glomeromycotina</taxon>
        <taxon>Glomeromycetes</taxon>
        <taxon>Diversisporales</taxon>
        <taxon>Acaulosporaceae</taxon>
        <taxon>Acaulospora</taxon>
    </lineage>
</organism>
<dbReference type="OrthoDB" id="2343366at2759"/>